<accession>A0A369K6T7</accession>
<sequence>MASSDLPQELLDNIIDHAQDNREALKAIALVHRKLLPRCQKYLFSTVVISTIASCLELNTILLGNPSLQRHIFELDVTCDNSNTLSIHKSSSVLFVLLRKLPNLQQFTLQLEQTTPWAALPDDFRCLVMQVFKDGKLSTIFIRRLHDIPIICFADIIGSHLRSLKLHNISFDGQGIQVVDVDAASSRLALEIRNMEIGGRPDLITAPNSPFSAVDDLTIIDNAMRKNVVMQSAFIQAAKRLRSLTWIAHVRLSQLNHSTPTIATCSSIKNLTALEKFTFTQHLPYDYSFIPSTLKVLKEQFRDVCRTYLTAAIEVITKTGFCGKMRQLVFRFIIGLQKDALFENPDISFIASAIAETAPWENVQEVLLLSSSNAQLELCLVSPLPSNETERSLLCTQWQSEWTNTLPGLKNQRKLITRLENA</sequence>
<gene>
    <name evidence="1" type="ORF">Hypma_007075</name>
</gene>
<dbReference type="Proteomes" id="UP000076154">
    <property type="component" value="Unassembled WGS sequence"/>
</dbReference>
<reference evidence="1" key="1">
    <citation type="submission" date="2018-04" db="EMBL/GenBank/DDBJ databases">
        <title>Whole genome sequencing of Hypsizygus marmoreus.</title>
        <authorList>
            <person name="Choi I.-G."/>
            <person name="Min B."/>
            <person name="Kim J.-G."/>
            <person name="Kim S."/>
            <person name="Oh Y.-L."/>
            <person name="Kong W.-S."/>
            <person name="Park H."/>
            <person name="Jeong J."/>
            <person name="Song E.-S."/>
        </authorList>
    </citation>
    <scope>NUCLEOTIDE SEQUENCE [LARGE SCALE GENOMIC DNA]</scope>
    <source>
        <strain evidence="1">51987-8</strain>
    </source>
</reference>
<evidence type="ECO:0008006" key="3">
    <source>
        <dbReference type="Google" id="ProtNLM"/>
    </source>
</evidence>
<protein>
    <recommendedName>
        <fullName evidence="3">F-box domain-containing protein</fullName>
    </recommendedName>
</protein>
<dbReference type="EMBL" id="LUEZ02000005">
    <property type="protein sequence ID" value="RDB30319.1"/>
    <property type="molecule type" value="Genomic_DNA"/>
</dbReference>
<organism evidence="1 2">
    <name type="scientific">Hypsizygus marmoreus</name>
    <name type="common">White beech mushroom</name>
    <name type="synonym">Agaricus marmoreus</name>
    <dbReference type="NCBI Taxonomy" id="39966"/>
    <lineage>
        <taxon>Eukaryota</taxon>
        <taxon>Fungi</taxon>
        <taxon>Dikarya</taxon>
        <taxon>Basidiomycota</taxon>
        <taxon>Agaricomycotina</taxon>
        <taxon>Agaricomycetes</taxon>
        <taxon>Agaricomycetidae</taxon>
        <taxon>Agaricales</taxon>
        <taxon>Tricholomatineae</taxon>
        <taxon>Lyophyllaceae</taxon>
        <taxon>Hypsizygus</taxon>
    </lineage>
</organism>
<dbReference type="OrthoDB" id="2788229at2759"/>
<comment type="caution">
    <text evidence="1">The sequence shown here is derived from an EMBL/GenBank/DDBJ whole genome shotgun (WGS) entry which is preliminary data.</text>
</comment>
<dbReference type="InParanoid" id="A0A369K6T7"/>
<keyword evidence="2" id="KW-1185">Reference proteome</keyword>
<dbReference type="AlphaFoldDB" id="A0A369K6T7"/>
<evidence type="ECO:0000313" key="2">
    <source>
        <dbReference type="Proteomes" id="UP000076154"/>
    </source>
</evidence>
<evidence type="ECO:0000313" key="1">
    <source>
        <dbReference type="EMBL" id="RDB30319.1"/>
    </source>
</evidence>
<proteinExistence type="predicted"/>
<name>A0A369K6T7_HYPMA</name>